<dbReference type="FunFam" id="1.10.10.10:FF:000001">
    <property type="entry name" value="LysR family transcriptional regulator"/>
    <property type="match status" value="1"/>
</dbReference>
<accession>A0A640W9P0</accession>
<feature type="domain" description="HTH lysR-type" evidence="6">
    <location>
        <begin position="8"/>
        <end position="65"/>
    </location>
</feature>
<organism evidence="7 8">
    <name type="scientific">Salinicola corii</name>
    <dbReference type="NCBI Taxonomy" id="2606937"/>
    <lineage>
        <taxon>Bacteria</taxon>
        <taxon>Pseudomonadati</taxon>
        <taxon>Pseudomonadota</taxon>
        <taxon>Gammaproteobacteria</taxon>
        <taxon>Oceanospirillales</taxon>
        <taxon>Halomonadaceae</taxon>
        <taxon>Salinicola</taxon>
    </lineage>
</organism>
<dbReference type="PANTHER" id="PTHR30419:SF8">
    <property type="entry name" value="NITROGEN ASSIMILATION TRANSCRIPTIONAL ACTIVATOR-RELATED"/>
    <property type="match status" value="1"/>
</dbReference>
<sequence length="312" mass="34276">MHTNIDRYKLQWILTFIAVAEHGSFTAAARAVNRAQPRVSGHIAALEDALGARLLKRGTQKVELTSAGTRFLFRAQRMCHEFGAGIEEVAALSNELEGHIKIGSYPGASAVLIAPLMQRFQLRFPRVKLELIEGEANYLEKAVNAGDVDIAIRPADAPRHHHELASQILCRERIVLIAPSGHCILRSNRPLLGSLVNESIIVTGDPHRHWSDYRDRLDREGVDPENTVVALMPTTVVAMVTAGLGIGLLGAFAAHMLEKANIHAVKLPLPLWQREIQVLFRGDKSADSELATYFLGMLTQEGPGLSNDLASW</sequence>
<dbReference type="PRINTS" id="PR00039">
    <property type="entry name" value="HTHLYSR"/>
</dbReference>
<evidence type="ECO:0000256" key="5">
    <source>
        <dbReference type="SAM" id="Phobius"/>
    </source>
</evidence>
<dbReference type="CDD" id="cd05466">
    <property type="entry name" value="PBP2_LTTR_substrate"/>
    <property type="match status" value="1"/>
</dbReference>
<keyword evidence="5" id="KW-1133">Transmembrane helix</keyword>
<proteinExistence type="inferred from homology"/>
<dbReference type="Gene3D" id="3.40.190.290">
    <property type="match status" value="1"/>
</dbReference>
<dbReference type="PROSITE" id="PS50931">
    <property type="entry name" value="HTH_LYSR"/>
    <property type="match status" value="1"/>
</dbReference>
<dbReference type="SUPFAM" id="SSF53850">
    <property type="entry name" value="Periplasmic binding protein-like II"/>
    <property type="match status" value="1"/>
</dbReference>
<evidence type="ECO:0000259" key="6">
    <source>
        <dbReference type="PROSITE" id="PS50931"/>
    </source>
</evidence>
<dbReference type="SUPFAM" id="SSF46785">
    <property type="entry name" value="Winged helix' DNA-binding domain"/>
    <property type="match status" value="1"/>
</dbReference>
<gene>
    <name evidence="7" type="ORF">F0A16_18525</name>
</gene>
<dbReference type="Pfam" id="PF00126">
    <property type="entry name" value="HTH_1"/>
    <property type="match status" value="1"/>
</dbReference>
<dbReference type="InterPro" id="IPR050950">
    <property type="entry name" value="HTH-type_LysR_regulators"/>
</dbReference>
<keyword evidence="2" id="KW-0805">Transcription regulation</keyword>
<comment type="similarity">
    <text evidence="1">Belongs to the LysR transcriptional regulatory family.</text>
</comment>
<keyword evidence="8" id="KW-1185">Reference proteome</keyword>
<keyword evidence="5" id="KW-0812">Transmembrane</keyword>
<reference evidence="7 8" key="1">
    <citation type="submission" date="2019-08" db="EMBL/GenBank/DDBJ databases">
        <title>Bioinformatics analysis of the strain L3 and L5.</title>
        <authorList>
            <person name="Li X."/>
        </authorList>
    </citation>
    <scope>NUCLEOTIDE SEQUENCE [LARGE SCALE GENOMIC DNA]</scope>
    <source>
        <strain evidence="7 8">L3</strain>
    </source>
</reference>
<dbReference type="Gene3D" id="1.10.10.10">
    <property type="entry name" value="Winged helix-like DNA-binding domain superfamily/Winged helix DNA-binding domain"/>
    <property type="match status" value="1"/>
</dbReference>
<keyword evidence="3" id="KW-0238">DNA-binding</keyword>
<evidence type="ECO:0000256" key="1">
    <source>
        <dbReference type="ARBA" id="ARBA00009437"/>
    </source>
</evidence>
<evidence type="ECO:0000256" key="3">
    <source>
        <dbReference type="ARBA" id="ARBA00023125"/>
    </source>
</evidence>
<dbReference type="Pfam" id="PF03466">
    <property type="entry name" value="LysR_substrate"/>
    <property type="match status" value="1"/>
</dbReference>
<dbReference type="Proteomes" id="UP000466024">
    <property type="component" value="Unassembled WGS sequence"/>
</dbReference>
<comment type="caution">
    <text evidence="7">The sequence shown here is derived from an EMBL/GenBank/DDBJ whole genome shotgun (WGS) entry which is preliminary data.</text>
</comment>
<dbReference type="RefSeq" id="WP_149437008.1">
    <property type="nucleotide sequence ID" value="NZ_VTPX01000014.1"/>
</dbReference>
<protein>
    <submittedName>
        <fullName evidence="7">LysR family transcriptional regulator</fullName>
    </submittedName>
</protein>
<evidence type="ECO:0000256" key="4">
    <source>
        <dbReference type="ARBA" id="ARBA00023163"/>
    </source>
</evidence>
<evidence type="ECO:0000313" key="8">
    <source>
        <dbReference type="Proteomes" id="UP000466024"/>
    </source>
</evidence>
<dbReference type="InterPro" id="IPR036388">
    <property type="entry name" value="WH-like_DNA-bd_sf"/>
</dbReference>
<evidence type="ECO:0000313" key="7">
    <source>
        <dbReference type="EMBL" id="KAA0016031.1"/>
    </source>
</evidence>
<dbReference type="GO" id="GO:0003700">
    <property type="term" value="F:DNA-binding transcription factor activity"/>
    <property type="evidence" value="ECO:0007669"/>
    <property type="project" value="InterPro"/>
</dbReference>
<dbReference type="GO" id="GO:0003677">
    <property type="term" value="F:DNA binding"/>
    <property type="evidence" value="ECO:0007669"/>
    <property type="project" value="UniProtKB-KW"/>
</dbReference>
<dbReference type="InterPro" id="IPR036390">
    <property type="entry name" value="WH_DNA-bd_sf"/>
</dbReference>
<dbReference type="InterPro" id="IPR005119">
    <property type="entry name" value="LysR_subst-bd"/>
</dbReference>
<feature type="transmembrane region" description="Helical" evidence="5">
    <location>
        <begin position="236"/>
        <end position="257"/>
    </location>
</feature>
<name>A0A640W9P0_9GAMM</name>
<dbReference type="InterPro" id="IPR000847">
    <property type="entry name" value="LysR_HTH_N"/>
</dbReference>
<dbReference type="GO" id="GO:0005829">
    <property type="term" value="C:cytosol"/>
    <property type="evidence" value="ECO:0007669"/>
    <property type="project" value="TreeGrafter"/>
</dbReference>
<evidence type="ECO:0000256" key="2">
    <source>
        <dbReference type="ARBA" id="ARBA00023015"/>
    </source>
</evidence>
<dbReference type="AlphaFoldDB" id="A0A640W9P0"/>
<keyword evidence="4" id="KW-0804">Transcription</keyword>
<keyword evidence="5" id="KW-0472">Membrane</keyword>
<dbReference type="PANTHER" id="PTHR30419">
    <property type="entry name" value="HTH-TYPE TRANSCRIPTIONAL REGULATOR YBHD"/>
    <property type="match status" value="1"/>
</dbReference>
<dbReference type="EMBL" id="VTPX01000014">
    <property type="protein sequence ID" value="KAA0016031.1"/>
    <property type="molecule type" value="Genomic_DNA"/>
</dbReference>